<evidence type="ECO:0000256" key="12">
    <source>
        <dbReference type="ARBA" id="ARBA00023137"/>
    </source>
</evidence>
<evidence type="ECO:0000256" key="14">
    <source>
        <dbReference type="SAM" id="Coils"/>
    </source>
</evidence>
<feature type="domain" description="AAA" evidence="17">
    <location>
        <begin position="551"/>
        <end position="679"/>
    </location>
</feature>
<evidence type="ECO:0000256" key="15">
    <source>
        <dbReference type="SAM" id="Phobius"/>
    </source>
</evidence>
<feature type="transmembrane region" description="Helical" evidence="15">
    <location>
        <begin position="37"/>
        <end position="55"/>
    </location>
</feature>
<keyword evidence="8" id="KW-0418">Kinase</keyword>
<evidence type="ECO:0000256" key="9">
    <source>
        <dbReference type="ARBA" id="ARBA00022840"/>
    </source>
</evidence>
<dbReference type="NCBIfam" id="TIGR01005">
    <property type="entry name" value="eps_transp_fam"/>
    <property type="match status" value="1"/>
</dbReference>
<evidence type="ECO:0000256" key="1">
    <source>
        <dbReference type="ARBA" id="ARBA00004429"/>
    </source>
</evidence>
<evidence type="ECO:0000256" key="7">
    <source>
        <dbReference type="ARBA" id="ARBA00022741"/>
    </source>
</evidence>
<comment type="catalytic activity">
    <reaction evidence="13">
        <text>L-tyrosyl-[protein] + ATP = O-phospho-L-tyrosyl-[protein] + ADP + H(+)</text>
        <dbReference type="Rhea" id="RHEA:10596"/>
        <dbReference type="Rhea" id="RHEA-COMP:10136"/>
        <dbReference type="Rhea" id="RHEA-COMP:20101"/>
        <dbReference type="ChEBI" id="CHEBI:15378"/>
        <dbReference type="ChEBI" id="CHEBI:30616"/>
        <dbReference type="ChEBI" id="CHEBI:46858"/>
        <dbReference type="ChEBI" id="CHEBI:61978"/>
        <dbReference type="ChEBI" id="CHEBI:456216"/>
    </reaction>
</comment>
<evidence type="ECO:0000259" key="17">
    <source>
        <dbReference type="Pfam" id="PF13614"/>
    </source>
</evidence>
<feature type="coiled-coil region" evidence="14">
    <location>
        <begin position="281"/>
        <end position="359"/>
    </location>
</feature>
<feature type="domain" description="Tyrosine-protein kinase G-rich" evidence="18">
    <location>
        <begin position="394"/>
        <end position="473"/>
    </location>
</feature>
<dbReference type="InterPro" id="IPR050445">
    <property type="entry name" value="Bact_polysacc_biosynth/exp"/>
</dbReference>
<evidence type="ECO:0000256" key="10">
    <source>
        <dbReference type="ARBA" id="ARBA00022989"/>
    </source>
</evidence>
<dbReference type="InterPro" id="IPR027417">
    <property type="entry name" value="P-loop_NTPase"/>
</dbReference>
<keyword evidence="10 15" id="KW-1133">Transmembrane helix</keyword>
<evidence type="ECO:0000313" key="20">
    <source>
        <dbReference type="Proteomes" id="UP001162811"/>
    </source>
</evidence>
<evidence type="ECO:0000259" key="16">
    <source>
        <dbReference type="Pfam" id="PF02706"/>
    </source>
</evidence>
<keyword evidence="4" id="KW-0997">Cell inner membrane</keyword>
<reference evidence="19" key="2">
    <citation type="journal article" date="2023" name="Front. Microbiol.">
        <title>Ralstonia chuxiongensis sp. nov., Ralstonia mojiangensis sp. nov., and Ralstonia soli sp. nov., isolated from tobacco fields, are three novel species in the family Burkholderiaceae.</title>
        <authorList>
            <person name="Lu C.H."/>
            <person name="Zhang Y.Y."/>
            <person name="Jiang N."/>
            <person name="Chen W."/>
            <person name="Shao X."/>
            <person name="Zhao Z.M."/>
            <person name="Lu W.L."/>
            <person name="Hu X."/>
            <person name="Xi Y.X."/>
            <person name="Zou S.Y."/>
            <person name="Wei Q.J."/>
            <person name="Lin Z.L."/>
            <person name="Gong L."/>
            <person name="Gai X.T."/>
            <person name="Zhang L.Q."/>
            <person name="Li J.Y."/>
            <person name="Jin Y."/>
            <person name="Xia Z.Y."/>
        </authorList>
    </citation>
    <scope>NUCLEOTIDE SEQUENCE</scope>
    <source>
        <strain evidence="19">21MJYT02-11</strain>
    </source>
</reference>
<gene>
    <name evidence="19" type="ORF">NG900_04660</name>
</gene>
<evidence type="ECO:0000256" key="2">
    <source>
        <dbReference type="ARBA" id="ARBA00008883"/>
    </source>
</evidence>
<dbReference type="Pfam" id="PF02706">
    <property type="entry name" value="Wzz"/>
    <property type="match status" value="1"/>
</dbReference>
<organism evidence="19 20">
    <name type="scientific">Ralstonia soli</name>
    <dbReference type="NCBI Taxonomy" id="2953896"/>
    <lineage>
        <taxon>Bacteria</taxon>
        <taxon>Pseudomonadati</taxon>
        <taxon>Pseudomonadota</taxon>
        <taxon>Betaproteobacteria</taxon>
        <taxon>Burkholderiales</taxon>
        <taxon>Burkholderiaceae</taxon>
        <taxon>Ralstonia</taxon>
    </lineage>
</organism>
<dbReference type="EMBL" id="JAMXHT010000002">
    <property type="protein sequence ID" value="MCO5397490.1"/>
    <property type="molecule type" value="Genomic_DNA"/>
</dbReference>
<keyword evidence="20" id="KW-1185">Reference proteome</keyword>
<reference evidence="19" key="1">
    <citation type="submission" date="2022-06" db="EMBL/GenBank/DDBJ databases">
        <authorList>
            <person name="Lu C.-H."/>
        </authorList>
    </citation>
    <scope>NUCLEOTIDE SEQUENCE</scope>
    <source>
        <strain evidence="19">21MJYT02-11</strain>
    </source>
</reference>
<comment type="subcellular location">
    <subcellularLocation>
        <location evidence="1">Cell inner membrane</location>
        <topology evidence="1">Multi-pass membrane protein</topology>
    </subcellularLocation>
</comment>
<dbReference type="InterPro" id="IPR032807">
    <property type="entry name" value="GNVR"/>
</dbReference>
<dbReference type="GO" id="GO:0004715">
    <property type="term" value="F:non-membrane spanning protein tyrosine kinase activity"/>
    <property type="evidence" value="ECO:0007669"/>
    <property type="project" value="UniProtKB-EC"/>
</dbReference>
<keyword evidence="14" id="KW-0175">Coiled coil</keyword>
<dbReference type="RefSeq" id="WP_252677238.1">
    <property type="nucleotide sequence ID" value="NZ_JAMXHT010000002.1"/>
</dbReference>
<evidence type="ECO:0000256" key="3">
    <source>
        <dbReference type="ARBA" id="ARBA00022475"/>
    </source>
</evidence>
<keyword evidence="12" id="KW-0829">Tyrosine-protein kinase</keyword>
<evidence type="ECO:0000256" key="6">
    <source>
        <dbReference type="ARBA" id="ARBA00022692"/>
    </source>
</evidence>
<protein>
    <submittedName>
        <fullName evidence="19">Polysaccharide biosynthesis tyrosine autokinase</fullName>
        <ecNumber evidence="19">2.7.10.2</ecNumber>
    </submittedName>
</protein>
<evidence type="ECO:0000256" key="5">
    <source>
        <dbReference type="ARBA" id="ARBA00022679"/>
    </source>
</evidence>
<dbReference type="SUPFAM" id="SSF52540">
    <property type="entry name" value="P-loop containing nucleoside triphosphate hydrolases"/>
    <property type="match status" value="1"/>
</dbReference>
<keyword evidence="11 15" id="KW-0472">Membrane</keyword>
<dbReference type="EC" id="2.7.10.2" evidence="19"/>
<comment type="caution">
    <text evidence="19">The sequence shown here is derived from an EMBL/GenBank/DDBJ whole genome shotgun (WGS) entry which is preliminary data.</text>
</comment>
<dbReference type="PANTHER" id="PTHR32309">
    <property type="entry name" value="TYROSINE-PROTEIN KINASE"/>
    <property type="match status" value="1"/>
</dbReference>
<keyword evidence="9" id="KW-0067">ATP-binding</keyword>
<sequence length="747" mass="80936">MSNVRDFRDHVTEIEEGGEAPLDLTAILDTLVRYKRTFILVAGFILLMGIAYAMLSKPVYRADIVVQVEDMSTGGASSKLAASLSPMFDVKPAASAEMELLRSRMVVGKAVDTLHLDIAAAPRYFPVIGSTIASHNRALSSPGLFGWGGFAWGSESIKVASMTVPPGLEGSPIRITKLDGNTYEATFAKEDTVARGTVGTPLTITTRSGPMQLEISQLAGNPGAVYTVLHLPRGAAISALQSRLMIAERGKQSGVIGVALEDNSPVHAAAILNAIAQEYVDQNVHRKAEEAEKSLKFLESQMPQLKQQVETAETRYNAMRNQRGTIDLSEESKLILSQSVQIQTRLQELRQKREELVARFTPNHPSVAIIDSQIGSLSAQLGGVSSKIQKLPEVEQNVLRLMRDVKVSTELYQTLLNDTQELKLAKASKVGTARLIDSADIPLVPVRPNRPMISAVAGVLGLIVALLVVMLRHVLDGGLADADEVEQQTGLTVYATIPFSNAQAHIAPSPESHVTLLANDQPEDPAIENLRAFRTALQFALLNSPNRVVIITGPAPGVGKSFVSLNFAAVAAQAGRKVVLVDADLRRGKLNRDLDRPRKPGLTEILTGSPLDEAIRRDVMPGMDFISTGTQPPRAADLLEHPNMESVLDALKERYDLVLLDTPPVLAASDATVLAKHAGVVFAVARADVTTARELVAAQRALKQVGSDIKGVLFNGLHVEGRWYRPHYLYGKYRYMSQYGRTQGEHV</sequence>
<keyword evidence="6 15" id="KW-0812">Transmembrane</keyword>
<dbReference type="CDD" id="cd05387">
    <property type="entry name" value="BY-kinase"/>
    <property type="match status" value="1"/>
</dbReference>
<feature type="domain" description="Polysaccharide chain length determinant N-terminal" evidence="16">
    <location>
        <begin position="22"/>
        <end position="114"/>
    </location>
</feature>
<dbReference type="Pfam" id="PF23607">
    <property type="entry name" value="WZC_N"/>
    <property type="match status" value="1"/>
</dbReference>
<dbReference type="InterPro" id="IPR025669">
    <property type="entry name" value="AAA_dom"/>
</dbReference>
<evidence type="ECO:0000259" key="18">
    <source>
        <dbReference type="Pfam" id="PF13807"/>
    </source>
</evidence>
<dbReference type="Gene3D" id="3.40.50.300">
    <property type="entry name" value="P-loop containing nucleotide triphosphate hydrolases"/>
    <property type="match status" value="1"/>
</dbReference>
<evidence type="ECO:0000256" key="8">
    <source>
        <dbReference type="ARBA" id="ARBA00022777"/>
    </source>
</evidence>
<dbReference type="InterPro" id="IPR005700">
    <property type="entry name" value="EPS_ExoP-like"/>
</dbReference>
<dbReference type="InterPro" id="IPR003856">
    <property type="entry name" value="LPS_length_determ_N"/>
</dbReference>
<name>A0ABT1AGG7_9RALS</name>
<evidence type="ECO:0000313" key="19">
    <source>
        <dbReference type="EMBL" id="MCO5397490.1"/>
    </source>
</evidence>
<dbReference type="InterPro" id="IPR005702">
    <property type="entry name" value="Wzc-like_C"/>
</dbReference>
<evidence type="ECO:0000256" key="11">
    <source>
        <dbReference type="ARBA" id="ARBA00023136"/>
    </source>
</evidence>
<accession>A0ABT1AGG7</accession>
<dbReference type="Pfam" id="PF13807">
    <property type="entry name" value="GNVR"/>
    <property type="match status" value="1"/>
</dbReference>
<dbReference type="NCBIfam" id="TIGR01007">
    <property type="entry name" value="eps_fam"/>
    <property type="match status" value="1"/>
</dbReference>
<dbReference type="Pfam" id="PF13614">
    <property type="entry name" value="AAA_31"/>
    <property type="match status" value="1"/>
</dbReference>
<dbReference type="Proteomes" id="UP001162811">
    <property type="component" value="Unassembled WGS sequence"/>
</dbReference>
<keyword evidence="5 19" id="KW-0808">Transferase</keyword>
<evidence type="ECO:0000256" key="13">
    <source>
        <dbReference type="ARBA" id="ARBA00053015"/>
    </source>
</evidence>
<keyword evidence="3" id="KW-1003">Cell membrane</keyword>
<keyword evidence="7" id="KW-0547">Nucleotide-binding</keyword>
<proteinExistence type="inferred from homology"/>
<evidence type="ECO:0000256" key="4">
    <source>
        <dbReference type="ARBA" id="ARBA00022519"/>
    </source>
</evidence>
<dbReference type="PANTHER" id="PTHR32309:SF32">
    <property type="entry name" value="TYROSINE-PROTEIN KINASE ETK-RELATED"/>
    <property type="match status" value="1"/>
</dbReference>
<comment type="similarity">
    <text evidence="2">Belongs to the etk/wzc family.</text>
</comment>